<evidence type="ECO:0000313" key="2">
    <source>
        <dbReference type="Proteomes" id="UP001432322"/>
    </source>
</evidence>
<dbReference type="AlphaFoldDB" id="A0AAV5WTN0"/>
<name>A0AAV5WTN0_9BILA</name>
<dbReference type="EMBL" id="BTSY01000007">
    <property type="protein sequence ID" value="GMT35554.1"/>
    <property type="molecule type" value="Genomic_DNA"/>
</dbReference>
<reference evidence="1" key="1">
    <citation type="submission" date="2023-10" db="EMBL/GenBank/DDBJ databases">
        <title>Genome assembly of Pristionchus species.</title>
        <authorList>
            <person name="Yoshida K."/>
            <person name="Sommer R.J."/>
        </authorList>
    </citation>
    <scope>NUCLEOTIDE SEQUENCE</scope>
    <source>
        <strain evidence="1">RS5133</strain>
    </source>
</reference>
<accession>A0AAV5WTN0</accession>
<proteinExistence type="predicted"/>
<organism evidence="1 2">
    <name type="scientific">Pristionchus fissidentatus</name>
    <dbReference type="NCBI Taxonomy" id="1538716"/>
    <lineage>
        <taxon>Eukaryota</taxon>
        <taxon>Metazoa</taxon>
        <taxon>Ecdysozoa</taxon>
        <taxon>Nematoda</taxon>
        <taxon>Chromadorea</taxon>
        <taxon>Rhabditida</taxon>
        <taxon>Rhabditina</taxon>
        <taxon>Diplogasteromorpha</taxon>
        <taxon>Diplogasteroidea</taxon>
        <taxon>Neodiplogasteridae</taxon>
        <taxon>Pristionchus</taxon>
    </lineage>
</organism>
<sequence length="173" mass="20030">MDLESLCAAQGLSKKSFDSVFTEYLRTDQPELLFCGGNVKVPENMIKLIHDMIITNELKIRNSHLNITIRTIERLHPGLTMRFIVDELQKDPFSLPIRFRLRTILLAVVAESTDLEPFREFISRFPALAANCYDDILKILEKDYAMDEFKKRSIELGEAIAQLLKAFINRIRQ</sequence>
<evidence type="ECO:0000313" key="1">
    <source>
        <dbReference type="EMBL" id="GMT35554.1"/>
    </source>
</evidence>
<comment type="caution">
    <text evidence="1">The sequence shown here is derived from an EMBL/GenBank/DDBJ whole genome shotgun (WGS) entry which is preliminary data.</text>
</comment>
<protein>
    <submittedName>
        <fullName evidence="1">Uncharacterized protein</fullName>
    </submittedName>
</protein>
<gene>
    <name evidence="1" type="ORF">PFISCL1PPCAC_26851</name>
</gene>
<keyword evidence="2" id="KW-1185">Reference proteome</keyword>
<dbReference type="Proteomes" id="UP001432322">
    <property type="component" value="Unassembled WGS sequence"/>
</dbReference>